<keyword evidence="5" id="KW-0597">Phosphoprotein</keyword>
<dbReference type="InterPro" id="IPR005467">
    <property type="entry name" value="His_kinase_dom"/>
</dbReference>
<dbReference type="Gene3D" id="3.30.565.10">
    <property type="entry name" value="Histidine kinase-like ATPase, C-terminal domain"/>
    <property type="match status" value="1"/>
</dbReference>
<dbReference type="PANTHER" id="PTHR45569:SF1">
    <property type="entry name" value="SENSOR PROTEIN KDPD"/>
    <property type="match status" value="1"/>
</dbReference>
<dbReference type="Pfam" id="PF00582">
    <property type="entry name" value="Usp"/>
    <property type="match status" value="1"/>
</dbReference>
<dbReference type="InterPro" id="IPR025201">
    <property type="entry name" value="KdpD_TM"/>
</dbReference>
<evidence type="ECO:0000313" key="18">
    <source>
        <dbReference type="Proteomes" id="UP000245514"/>
    </source>
</evidence>
<keyword evidence="10" id="KW-0067">ATP-binding</keyword>
<dbReference type="InterPro" id="IPR052023">
    <property type="entry name" value="Histidine_kinase_KdpD"/>
</dbReference>
<dbReference type="InterPro" id="IPR036890">
    <property type="entry name" value="HATPase_C_sf"/>
</dbReference>
<keyword evidence="7 15" id="KW-0812">Transmembrane</keyword>
<feature type="transmembrane region" description="Helical" evidence="15">
    <location>
        <begin position="425"/>
        <end position="446"/>
    </location>
</feature>
<dbReference type="SUPFAM" id="SSF52540">
    <property type="entry name" value="P-loop containing nucleoside triphosphate hydrolases"/>
    <property type="match status" value="1"/>
</dbReference>
<evidence type="ECO:0000256" key="6">
    <source>
        <dbReference type="ARBA" id="ARBA00022679"/>
    </source>
</evidence>
<evidence type="ECO:0000256" key="2">
    <source>
        <dbReference type="ARBA" id="ARBA00004141"/>
    </source>
</evidence>
<dbReference type="InterPro" id="IPR036097">
    <property type="entry name" value="HisK_dim/P_sf"/>
</dbReference>
<evidence type="ECO:0000256" key="4">
    <source>
        <dbReference type="ARBA" id="ARBA00012438"/>
    </source>
</evidence>
<dbReference type="Gene3D" id="3.40.50.620">
    <property type="entry name" value="HUPs"/>
    <property type="match status" value="1"/>
</dbReference>
<evidence type="ECO:0000256" key="11">
    <source>
        <dbReference type="ARBA" id="ARBA00022989"/>
    </source>
</evidence>
<keyword evidence="11 15" id="KW-1133">Transmembrane helix</keyword>
<dbReference type="GO" id="GO:0016301">
    <property type="term" value="F:kinase activity"/>
    <property type="evidence" value="ECO:0007669"/>
    <property type="project" value="UniProtKB-KW"/>
</dbReference>
<dbReference type="Pfam" id="PF00512">
    <property type="entry name" value="HisKA"/>
    <property type="match status" value="1"/>
</dbReference>
<evidence type="ECO:0000256" key="8">
    <source>
        <dbReference type="ARBA" id="ARBA00022741"/>
    </source>
</evidence>
<comment type="caution">
    <text evidence="17">The sequence shown here is derived from an EMBL/GenBank/DDBJ whole genome shotgun (WGS) entry which is preliminary data.</text>
</comment>
<accession>A0ABX5L6A4</accession>
<evidence type="ECO:0000259" key="16">
    <source>
        <dbReference type="PROSITE" id="PS50109"/>
    </source>
</evidence>
<dbReference type="Gene3D" id="3.40.50.300">
    <property type="entry name" value="P-loop containing nucleotide triphosphate hydrolases"/>
    <property type="match status" value="1"/>
</dbReference>
<dbReference type="InterPro" id="IPR003594">
    <property type="entry name" value="HATPase_dom"/>
</dbReference>
<sequence>MSDQPSNREHELADRKTAKGTLKVYLGAAPGVGKTYAMLEEAHGMLAQNVHVLAAAIETHGRADTVRISQDIPKATPRHVTYRGHTYQEIDVDGIISEDPDVVLVDELAHSVVTEAGPVRKRWEDVHRLQQAGIDVISTVNIQHLESLSDVVYEITGVRQRETIPDHVLRQADEIELVDLSPAALRVRLHRGQIYQPDKVDTALAKYFRLGNLTALRELALLWMADQVDAGLEAYRQQENITEAWPTRERVMVAVTGGPESAALIRRGTRIVGRAAGRELMVVHVISQDGRTASESATHTLAELKTLTESFGGTWHTLTGDNPAETLLNFARSSNAAQLVLGASRSPWYLRVLGPGVAGRIIAGASDIDIHIVGNQAQTSRFPFHRSTQSALAGSRTIIGWVLAVTLPLGLTALFNALEDQDRFLSVNILSFLAAEVAVALIGGWWPALFTALFGSLLLNFSFIQPIGTLTIAAPENIASLTIFVLVAAGVARVVDAAARNTAEARAANSHALLMSELAGSVVREGTNIAALLNTIVETYQIPFATLQEREADGTWADQYMAGDIDPGAETEVFQIDDESRLTIAARPFSASEHQLLDAYAGRVLTLARQRQLRQARIEAQRLQAANSVRTTLLTAVSHDLRTPLASIKTAVSGMRMTDVELPRDLQQELLKNIEDSADRLDHIVTDLLQMSRIHTGTLTVSMRSIDVAAIVDSTLTNMEPDTIPADLQITIPGDIPPVTTDPGLVERVLANLLHNAQKHSKAPVQLDAAWIPADDSVEVRVADKGRGLSDEAKAAMFTPFSHMADSGPGGVGLGAAVAKGLADALGARLHPEDTLGGGLTMVLTLPLNPASQQQENQPQHSEPKQEEK</sequence>
<dbReference type="InterPro" id="IPR004358">
    <property type="entry name" value="Sig_transdc_His_kin-like_C"/>
</dbReference>
<feature type="compositionally biased region" description="Polar residues" evidence="14">
    <location>
        <begin position="850"/>
        <end position="861"/>
    </location>
</feature>
<evidence type="ECO:0000256" key="5">
    <source>
        <dbReference type="ARBA" id="ARBA00022553"/>
    </source>
</evidence>
<feature type="region of interest" description="Disordered" evidence="14">
    <location>
        <begin position="846"/>
        <end position="869"/>
    </location>
</feature>
<dbReference type="Pfam" id="PF02518">
    <property type="entry name" value="HATPase_c"/>
    <property type="match status" value="1"/>
</dbReference>
<dbReference type="SUPFAM" id="SSF47384">
    <property type="entry name" value="Homodimeric domain of signal transducing histidine kinase"/>
    <property type="match status" value="1"/>
</dbReference>
<dbReference type="Gene3D" id="1.20.120.620">
    <property type="entry name" value="Backbone structure of the membrane domain of e. Coli histidine kinase receptor kdpd"/>
    <property type="match status" value="1"/>
</dbReference>
<evidence type="ECO:0000256" key="3">
    <source>
        <dbReference type="ARBA" id="ARBA00004236"/>
    </source>
</evidence>
<evidence type="ECO:0000256" key="7">
    <source>
        <dbReference type="ARBA" id="ARBA00022692"/>
    </source>
</evidence>
<dbReference type="InterPro" id="IPR038318">
    <property type="entry name" value="KdpD_sf"/>
</dbReference>
<dbReference type="SMART" id="SM00388">
    <property type="entry name" value="HisKA"/>
    <property type="match status" value="1"/>
</dbReference>
<keyword evidence="8" id="KW-0547">Nucleotide-binding</keyword>
<dbReference type="PANTHER" id="PTHR45569">
    <property type="entry name" value="SENSOR PROTEIN KDPD"/>
    <property type="match status" value="1"/>
</dbReference>
<dbReference type="RefSeq" id="WP_109304222.1">
    <property type="nucleotide sequence ID" value="NZ_QFWG01000013.1"/>
</dbReference>
<dbReference type="EC" id="2.7.13.3" evidence="4"/>
<feature type="transmembrane region" description="Helical" evidence="15">
    <location>
        <begin position="398"/>
        <end position="418"/>
    </location>
</feature>
<dbReference type="SUPFAM" id="SSF52402">
    <property type="entry name" value="Adenine nucleotide alpha hydrolases-like"/>
    <property type="match status" value="1"/>
</dbReference>
<feature type="domain" description="Histidine kinase" evidence="16">
    <location>
        <begin position="636"/>
        <end position="850"/>
    </location>
</feature>
<evidence type="ECO:0000256" key="15">
    <source>
        <dbReference type="SAM" id="Phobius"/>
    </source>
</evidence>
<evidence type="ECO:0000256" key="13">
    <source>
        <dbReference type="ARBA" id="ARBA00023136"/>
    </source>
</evidence>
<dbReference type="Pfam" id="PF13493">
    <property type="entry name" value="DUF4118"/>
    <property type="match status" value="1"/>
</dbReference>
<evidence type="ECO:0000256" key="12">
    <source>
        <dbReference type="ARBA" id="ARBA00023012"/>
    </source>
</evidence>
<dbReference type="CDD" id="cd00082">
    <property type="entry name" value="HisKA"/>
    <property type="match status" value="1"/>
</dbReference>
<evidence type="ECO:0000256" key="10">
    <source>
        <dbReference type="ARBA" id="ARBA00022840"/>
    </source>
</evidence>
<dbReference type="Gene3D" id="1.10.287.130">
    <property type="match status" value="1"/>
</dbReference>
<dbReference type="PROSITE" id="PS50109">
    <property type="entry name" value="HIS_KIN"/>
    <property type="match status" value="1"/>
</dbReference>
<evidence type="ECO:0000256" key="14">
    <source>
        <dbReference type="SAM" id="MobiDB-lite"/>
    </source>
</evidence>
<gene>
    <name evidence="17" type="ORF">CAY35_08675</name>
</gene>
<evidence type="ECO:0000313" key="17">
    <source>
        <dbReference type="EMBL" id="PWI27210.1"/>
    </source>
</evidence>
<reference evidence="17 18" key="1">
    <citation type="submission" date="2018-05" db="EMBL/GenBank/DDBJ databases">
        <title>Draft Genome Sequence of Arthrobacter cumminsii IME1328, Isolated from a Patient Who Suffered from Foot Ulcers in China.</title>
        <authorList>
            <person name="Li M."/>
            <person name="Jiang Z."/>
            <person name="Sun Q."/>
            <person name="Tong Y."/>
        </authorList>
    </citation>
    <scope>NUCLEOTIDE SEQUENCE [LARGE SCALE GENOMIC DNA]</scope>
    <source>
        <strain evidence="17 18">IME1328</strain>
    </source>
</reference>
<protein>
    <recommendedName>
        <fullName evidence="4">histidine kinase</fullName>
        <ecNumber evidence="4">2.7.13.3</ecNumber>
    </recommendedName>
</protein>
<dbReference type="InterPro" id="IPR003661">
    <property type="entry name" value="HisK_dim/P_dom"/>
</dbReference>
<dbReference type="EMBL" id="QFWG01000013">
    <property type="protein sequence ID" value="PWI27210.1"/>
    <property type="molecule type" value="Genomic_DNA"/>
</dbReference>
<evidence type="ECO:0000256" key="9">
    <source>
        <dbReference type="ARBA" id="ARBA00022777"/>
    </source>
</evidence>
<keyword evidence="6" id="KW-0808">Transferase</keyword>
<dbReference type="InterPro" id="IPR014729">
    <property type="entry name" value="Rossmann-like_a/b/a_fold"/>
</dbReference>
<dbReference type="InterPro" id="IPR027417">
    <property type="entry name" value="P-loop_NTPase"/>
</dbReference>
<keyword evidence="12" id="KW-0902">Two-component regulatory system</keyword>
<keyword evidence="13 15" id="KW-0472">Membrane</keyword>
<keyword evidence="9 17" id="KW-0418">Kinase</keyword>
<dbReference type="Proteomes" id="UP000245514">
    <property type="component" value="Unassembled WGS sequence"/>
</dbReference>
<dbReference type="SMART" id="SM00387">
    <property type="entry name" value="HATPase_c"/>
    <property type="match status" value="1"/>
</dbReference>
<evidence type="ECO:0000256" key="1">
    <source>
        <dbReference type="ARBA" id="ARBA00000085"/>
    </source>
</evidence>
<name>A0ABX5L6A4_9MICC</name>
<dbReference type="InterPro" id="IPR006016">
    <property type="entry name" value="UspA"/>
</dbReference>
<comment type="catalytic activity">
    <reaction evidence="1">
        <text>ATP + protein L-histidine = ADP + protein N-phospho-L-histidine.</text>
        <dbReference type="EC" id="2.7.13.3"/>
    </reaction>
</comment>
<dbReference type="SUPFAM" id="SSF55874">
    <property type="entry name" value="ATPase domain of HSP90 chaperone/DNA topoisomerase II/histidine kinase"/>
    <property type="match status" value="1"/>
</dbReference>
<dbReference type="InterPro" id="IPR003852">
    <property type="entry name" value="Sig_transdc_His_kinase_KdpD_N"/>
</dbReference>
<dbReference type="PRINTS" id="PR00344">
    <property type="entry name" value="BCTRLSENSOR"/>
</dbReference>
<keyword evidence="18" id="KW-1185">Reference proteome</keyword>
<dbReference type="Pfam" id="PF02702">
    <property type="entry name" value="KdpD"/>
    <property type="match status" value="1"/>
</dbReference>
<organism evidence="17 18">
    <name type="scientific">Pseudoglutamicibacter cumminsii</name>
    <dbReference type="NCBI Taxonomy" id="156979"/>
    <lineage>
        <taxon>Bacteria</taxon>
        <taxon>Bacillati</taxon>
        <taxon>Actinomycetota</taxon>
        <taxon>Actinomycetes</taxon>
        <taxon>Micrococcales</taxon>
        <taxon>Micrococcaceae</taxon>
        <taxon>Pseudoglutamicibacter</taxon>
    </lineage>
</organism>
<proteinExistence type="predicted"/>
<comment type="subcellular location">
    <subcellularLocation>
        <location evidence="3">Cell membrane</location>
    </subcellularLocation>
    <subcellularLocation>
        <location evidence="2">Membrane</location>
        <topology evidence="2">Multi-pass membrane protein</topology>
    </subcellularLocation>
</comment>